<dbReference type="PANTHER" id="PTHR21066">
    <property type="entry name" value="ODORANT-BINDING PROTEIN 59A-RELATED"/>
    <property type="match status" value="1"/>
</dbReference>
<comment type="similarity">
    <text evidence="2">Belongs to the PBP/GOBP family.</text>
</comment>
<evidence type="ECO:0000313" key="6">
    <source>
        <dbReference type="EMBL" id="CAG6690474.1"/>
    </source>
</evidence>
<evidence type="ECO:0000259" key="5">
    <source>
        <dbReference type="Pfam" id="PF22651"/>
    </source>
</evidence>
<dbReference type="AlphaFoldDB" id="A0A8D8TM45"/>
<dbReference type="GO" id="GO:0005576">
    <property type="term" value="C:extracellular region"/>
    <property type="evidence" value="ECO:0007669"/>
    <property type="project" value="UniProtKB-SubCell"/>
</dbReference>
<sequence length="263" mass="30687">MMNSSVFFVLCSVFLCGCLIPEGESYSFDNPEFNEHLRQSMDEYMYGEDEEPRLKRNARDANDDEKFVCRQKHFKSCCGNEGTMKRLHQKEKDVGKECHKNVTAKFEELRVNINNPRADPMDLFSCEGMKNMKKKIYCVTECIGKTHKVLNEDGSLNEENLRTYILGESFQEEWHKELVTHGVDECLKKDFYKISSPKEETTPANPTDASLECNPTYLQFLSCLYKEIEIGCPEQYQKNSKKCKAIRKNFTENKKRMLDLLKN</sequence>
<protein>
    <recommendedName>
        <fullName evidence="5">OBP47-like domain-containing protein</fullName>
    </recommendedName>
</protein>
<dbReference type="EMBL" id="HBUF01297744">
    <property type="protein sequence ID" value="CAG6690474.1"/>
    <property type="molecule type" value="Transcribed_RNA"/>
</dbReference>
<evidence type="ECO:0000256" key="4">
    <source>
        <dbReference type="SAM" id="SignalP"/>
    </source>
</evidence>
<dbReference type="InterPro" id="IPR052295">
    <property type="entry name" value="Odorant-binding_protein"/>
</dbReference>
<keyword evidence="3" id="KW-0964">Secreted</keyword>
<dbReference type="Pfam" id="PF22651">
    <property type="entry name" value="OBP47_like"/>
    <property type="match status" value="1"/>
</dbReference>
<dbReference type="SUPFAM" id="SSF47565">
    <property type="entry name" value="Insect pheromone/odorant-binding proteins"/>
    <property type="match status" value="1"/>
</dbReference>
<feature type="chain" id="PRO_5034123830" description="OBP47-like domain-containing protein" evidence="4">
    <location>
        <begin position="26"/>
        <end position="263"/>
    </location>
</feature>
<dbReference type="Gene3D" id="1.10.238.270">
    <property type="match status" value="1"/>
</dbReference>
<feature type="signal peptide" evidence="4">
    <location>
        <begin position="1"/>
        <end position="25"/>
    </location>
</feature>
<dbReference type="InterPro" id="IPR054577">
    <property type="entry name" value="OBP47-like_dom"/>
</dbReference>
<dbReference type="GO" id="GO:0005549">
    <property type="term" value="F:odorant binding"/>
    <property type="evidence" value="ECO:0007669"/>
    <property type="project" value="InterPro"/>
</dbReference>
<comment type="subcellular location">
    <subcellularLocation>
        <location evidence="1">Secreted</location>
    </subcellularLocation>
</comment>
<evidence type="ECO:0000256" key="2">
    <source>
        <dbReference type="ARBA" id="ARBA00008098"/>
    </source>
</evidence>
<reference evidence="6" key="1">
    <citation type="submission" date="2021-05" db="EMBL/GenBank/DDBJ databases">
        <authorList>
            <person name="Alioto T."/>
            <person name="Alioto T."/>
            <person name="Gomez Garrido J."/>
        </authorList>
    </citation>
    <scope>NUCLEOTIDE SEQUENCE</scope>
</reference>
<proteinExistence type="inferred from homology"/>
<name>A0A8D8TM45_9HEMI</name>
<evidence type="ECO:0000256" key="3">
    <source>
        <dbReference type="ARBA" id="ARBA00022525"/>
    </source>
</evidence>
<feature type="domain" description="OBP47-like" evidence="5">
    <location>
        <begin position="135"/>
        <end position="248"/>
    </location>
</feature>
<organism evidence="6">
    <name type="scientific">Cacopsylla melanoneura</name>
    <dbReference type="NCBI Taxonomy" id="428564"/>
    <lineage>
        <taxon>Eukaryota</taxon>
        <taxon>Metazoa</taxon>
        <taxon>Ecdysozoa</taxon>
        <taxon>Arthropoda</taxon>
        <taxon>Hexapoda</taxon>
        <taxon>Insecta</taxon>
        <taxon>Pterygota</taxon>
        <taxon>Neoptera</taxon>
        <taxon>Paraneoptera</taxon>
        <taxon>Hemiptera</taxon>
        <taxon>Sternorrhyncha</taxon>
        <taxon>Psylloidea</taxon>
        <taxon>Psyllidae</taxon>
        <taxon>Psyllinae</taxon>
        <taxon>Cacopsylla</taxon>
    </lineage>
</organism>
<accession>A0A8D8TM45</accession>
<dbReference type="InterPro" id="IPR036728">
    <property type="entry name" value="PBP_GOBP_sf"/>
</dbReference>
<dbReference type="PANTHER" id="PTHR21066:SF17">
    <property type="entry name" value="AGAP011368-PA"/>
    <property type="match status" value="1"/>
</dbReference>
<evidence type="ECO:0000256" key="1">
    <source>
        <dbReference type="ARBA" id="ARBA00004613"/>
    </source>
</evidence>
<keyword evidence="4" id="KW-0732">Signal</keyword>